<protein>
    <recommendedName>
        <fullName evidence="2">Acyltransferase 3 domain-containing protein</fullName>
    </recommendedName>
</protein>
<name>A0AA91I2Y2_9GAMM</name>
<feature type="transmembrane region" description="Helical" evidence="1">
    <location>
        <begin position="183"/>
        <end position="200"/>
    </location>
</feature>
<keyword evidence="1" id="KW-1133">Transmembrane helix</keyword>
<reference evidence="3 4" key="1">
    <citation type="submission" date="2016-03" db="EMBL/GenBank/DDBJ databases">
        <authorList>
            <person name="Heylen K."/>
            <person name="De Vos P."/>
            <person name="Vekeman B."/>
        </authorList>
    </citation>
    <scope>NUCLEOTIDE SEQUENCE [LARGE SCALE GENOMIC DNA]</scope>
    <source>
        <strain evidence="3 4">R-49807</strain>
    </source>
</reference>
<dbReference type="GO" id="GO:0016747">
    <property type="term" value="F:acyltransferase activity, transferring groups other than amino-acyl groups"/>
    <property type="evidence" value="ECO:0007669"/>
    <property type="project" value="InterPro"/>
</dbReference>
<dbReference type="InterPro" id="IPR002656">
    <property type="entry name" value="Acyl_transf_3_dom"/>
</dbReference>
<feature type="transmembrane region" description="Helical" evidence="1">
    <location>
        <begin position="57"/>
        <end position="78"/>
    </location>
</feature>
<keyword evidence="4" id="KW-1185">Reference proteome</keyword>
<feature type="transmembrane region" description="Helical" evidence="1">
    <location>
        <begin position="206"/>
        <end position="223"/>
    </location>
</feature>
<feature type="transmembrane region" description="Helical" evidence="1">
    <location>
        <begin position="230"/>
        <end position="250"/>
    </location>
</feature>
<feature type="transmembrane region" description="Helical" evidence="1">
    <location>
        <begin position="325"/>
        <end position="349"/>
    </location>
</feature>
<comment type="caution">
    <text evidence="3">The sequence shown here is derived from an EMBL/GenBank/DDBJ whole genome shotgun (WGS) entry which is preliminary data.</text>
</comment>
<dbReference type="PANTHER" id="PTHR23028">
    <property type="entry name" value="ACETYLTRANSFERASE"/>
    <property type="match status" value="1"/>
</dbReference>
<proteinExistence type="predicted"/>
<evidence type="ECO:0000256" key="1">
    <source>
        <dbReference type="SAM" id="Phobius"/>
    </source>
</evidence>
<evidence type="ECO:0000259" key="2">
    <source>
        <dbReference type="Pfam" id="PF01757"/>
    </source>
</evidence>
<evidence type="ECO:0000313" key="4">
    <source>
        <dbReference type="Proteomes" id="UP000077734"/>
    </source>
</evidence>
<dbReference type="Pfam" id="PF01757">
    <property type="entry name" value="Acyl_transf_3"/>
    <property type="match status" value="1"/>
</dbReference>
<dbReference type="Proteomes" id="UP000077734">
    <property type="component" value="Unassembled WGS sequence"/>
</dbReference>
<dbReference type="GO" id="GO:0000271">
    <property type="term" value="P:polysaccharide biosynthetic process"/>
    <property type="evidence" value="ECO:0007669"/>
    <property type="project" value="TreeGrafter"/>
</dbReference>
<dbReference type="PANTHER" id="PTHR23028:SF53">
    <property type="entry name" value="ACYL_TRANSF_3 DOMAIN-CONTAINING PROTEIN"/>
    <property type="match status" value="1"/>
</dbReference>
<feature type="transmembrane region" description="Helical" evidence="1">
    <location>
        <begin position="27"/>
        <end position="45"/>
    </location>
</feature>
<accession>A0AA91I2Y2</accession>
<feature type="transmembrane region" description="Helical" evidence="1">
    <location>
        <begin position="99"/>
        <end position="117"/>
    </location>
</feature>
<gene>
    <name evidence="3" type="ORF">A1356_21140</name>
</gene>
<feature type="transmembrane region" description="Helical" evidence="1">
    <location>
        <begin position="161"/>
        <end position="176"/>
    </location>
</feature>
<keyword evidence="1" id="KW-0472">Membrane</keyword>
<keyword evidence="1" id="KW-0812">Transmembrane</keyword>
<organism evidence="3 4">
    <name type="scientific">Methylomonas koyamae</name>
    <dbReference type="NCBI Taxonomy" id="702114"/>
    <lineage>
        <taxon>Bacteria</taxon>
        <taxon>Pseudomonadati</taxon>
        <taxon>Pseudomonadota</taxon>
        <taxon>Gammaproteobacteria</taxon>
        <taxon>Methylococcales</taxon>
        <taxon>Methylococcaceae</taxon>
        <taxon>Methylomonas</taxon>
    </lineage>
</organism>
<dbReference type="GO" id="GO:0016020">
    <property type="term" value="C:membrane"/>
    <property type="evidence" value="ECO:0007669"/>
    <property type="project" value="TreeGrafter"/>
</dbReference>
<feature type="transmembrane region" description="Helical" evidence="1">
    <location>
        <begin position="295"/>
        <end position="313"/>
    </location>
</feature>
<evidence type="ECO:0000313" key="3">
    <source>
        <dbReference type="EMBL" id="OAI21457.1"/>
    </source>
</evidence>
<dbReference type="EMBL" id="LUUL01000141">
    <property type="protein sequence ID" value="OAI21457.1"/>
    <property type="molecule type" value="Genomic_DNA"/>
</dbReference>
<dbReference type="InterPro" id="IPR050879">
    <property type="entry name" value="Acyltransferase_3"/>
</dbReference>
<sequence>MNWPKNPFTLTHAGHNTIASMEGIRGFAVFLVFLVHYTTLAKPWINQDSLTFTASKYLFCIGHTGVDLFFVLSGFLIYGMLIKKRKPFLTYAKRRIQRIYPTFTVVFIIYLFLSAVFPSESKIPHGLLPGAIYIAQNYLLIPGLFDIQPIITVAWSLSYEFFYYFITPLIIFCLNLRSWPSKLRITLFLLLSVLFFFYFSRYSGHVRLLMFVSGILLYETVSYHPPKKNFCFGIPALFLAIGWVAMVEYLNINDYWRYPIIFVFFYIFCLDCFSQPNFSARMFSLNPIRWLGNMSYSYYLLHGLGLKFIFLILKYAYPPLSQHTWLFWVFLPLSFCLTLIPTTLLFVFVEKPYSLNTK</sequence>
<feature type="transmembrane region" description="Helical" evidence="1">
    <location>
        <begin position="256"/>
        <end position="274"/>
    </location>
</feature>
<feature type="domain" description="Acyltransferase 3" evidence="2">
    <location>
        <begin position="19"/>
        <end position="345"/>
    </location>
</feature>
<dbReference type="AlphaFoldDB" id="A0AA91I2Y2"/>
<dbReference type="RefSeq" id="WP_064030451.1">
    <property type="nucleotide sequence ID" value="NZ_LUUL01000141.1"/>
</dbReference>